<keyword evidence="2" id="KW-1185">Reference proteome</keyword>
<dbReference type="OMA" id="DARRCKM"/>
<dbReference type="Proteomes" id="UP000091967">
    <property type="component" value="Unassembled WGS sequence"/>
</dbReference>
<accession>A0A1B8B9R8</accession>
<reference evidence="1 2" key="1">
    <citation type="submission" date="2016-06" db="EMBL/GenBank/DDBJ databases">
        <title>Living apart together: crosstalk between the core and supernumerary genomes in a fungal plant pathogen.</title>
        <authorList>
            <person name="Vanheule A."/>
            <person name="Audenaert K."/>
            <person name="Warris S."/>
            <person name="Van De Geest H."/>
            <person name="Schijlen E."/>
            <person name="Hofte M."/>
            <person name="De Saeger S."/>
            <person name="Haesaert G."/>
            <person name="Waalwijk C."/>
            <person name="Van Der Lee T."/>
        </authorList>
    </citation>
    <scope>NUCLEOTIDE SEQUENCE [LARGE SCALE GENOMIC DNA]</scope>
    <source>
        <strain evidence="1 2">2516</strain>
    </source>
</reference>
<proteinExistence type="predicted"/>
<dbReference type="AlphaFoldDB" id="A0A1B8B9R8"/>
<name>A0A1B8B9R8_FUSPO</name>
<evidence type="ECO:0000313" key="1">
    <source>
        <dbReference type="EMBL" id="OBS29466.1"/>
    </source>
</evidence>
<evidence type="ECO:0000313" key="2">
    <source>
        <dbReference type="Proteomes" id="UP000091967"/>
    </source>
</evidence>
<organism evidence="1 2">
    <name type="scientific">Fusarium poae</name>
    <dbReference type="NCBI Taxonomy" id="36050"/>
    <lineage>
        <taxon>Eukaryota</taxon>
        <taxon>Fungi</taxon>
        <taxon>Dikarya</taxon>
        <taxon>Ascomycota</taxon>
        <taxon>Pezizomycotina</taxon>
        <taxon>Sordariomycetes</taxon>
        <taxon>Hypocreomycetidae</taxon>
        <taxon>Hypocreales</taxon>
        <taxon>Nectriaceae</taxon>
        <taxon>Fusarium</taxon>
    </lineage>
</organism>
<comment type="caution">
    <text evidence="1">The sequence shown here is derived from an EMBL/GenBank/DDBJ whole genome shotgun (WGS) entry which is preliminary data.</text>
</comment>
<sequence length="101" mass="11019">MATVAGVNGMKDMIKTQLQHEKEGRPPSIHPGGWKIGAAHADNSPIISGHTFTITMSEEDARRCKMMLDLQWFMMSIAAMSGAAGYPELLPPPDGRHELNC</sequence>
<gene>
    <name evidence="1" type="ORF">FPOA_03403</name>
</gene>
<dbReference type="EMBL" id="LYXU01000001">
    <property type="protein sequence ID" value="OBS29466.1"/>
    <property type="molecule type" value="Genomic_DNA"/>
</dbReference>
<protein>
    <submittedName>
        <fullName evidence="1">Uncharacterized protein</fullName>
    </submittedName>
</protein>